<dbReference type="Gene3D" id="1.10.8.500">
    <property type="entry name" value="HAMP domain in histidine kinase"/>
    <property type="match status" value="1"/>
</dbReference>
<dbReference type="InterPro" id="IPR003660">
    <property type="entry name" value="HAMP_dom"/>
</dbReference>
<dbReference type="Pfam" id="PF02743">
    <property type="entry name" value="dCache_1"/>
    <property type="match status" value="1"/>
</dbReference>
<evidence type="ECO:0000256" key="1">
    <source>
        <dbReference type="ARBA" id="ARBA00004651"/>
    </source>
</evidence>
<keyword evidence="8 9" id="KW-0472">Membrane</keyword>
<dbReference type="RefSeq" id="WP_109729322.1">
    <property type="nucleotide sequence ID" value="NZ_BAAACK010000007.1"/>
</dbReference>
<dbReference type="PANTHER" id="PTHR34220">
    <property type="entry name" value="SENSOR HISTIDINE KINASE YPDA"/>
    <property type="match status" value="1"/>
</dbReference>
<dbReference type="InterPro" id="IPR036890">
    <property type="entry name" value="HATPase_C_sf"/>
</dbReference>
<name>A0A2Y9BDX1_9FIRM</name>
<dbReference type="Pfam" id="PF00672">
    <property type="entry name" value="HAMP"/>
    <property type="match status" value="1"/>
</dbReference>
<keyword evidence="6 11" id="KW-0418">Kinase</keyword>
<keyword evidence="3" id="KW-0597">Phosphoprotein</keyword>
<dbReference type="GO" id="GO:0005886">
    <property type="term" value="C:plasma membrane"/>
    <property type="evidence" value="ECO:0007669"/>
    <property type="project" value="UniProtKB-SubCell"/>
</dbReference>
<evidence type="ECO:0000256" key="6">
    <source>
        <dbReference type="ARBA" id="ARBA00022777"/>
    </source>
</evidence>
<keyword evidence="2" id="KW-1003">Cell membrane</keyword>
<sequence length="579" mass="65831">MKKKKQMFVSLNVKVFILGIVISMIPIAIIGTVLYRKSLEIVEQKQEAASENALDSIADSIQVTTDYVGNLSLYIIQNSDVKETLLAESMNGSELLRRQNEVAKSLMFYTGQNQFVNSIYIEGENGLVLHAGDVRDVKREEELAGRAKKLMGKSFWTGTSAKNDDSPVVYLTLTRSIRDTENLQNTLGTLWINVPLSKMKEQFSNYIETYPGYIALVDDDGNVLLSAGKSETVISDLEKLKESRITTISDKKSNTLVYGNKLPDTGWTIVSGLERSKLLEENRTIRDLLIYGIVASMLLCLLTSVLFSRAILHPLRLLTGKIREVKEDNYDVQLQFESNDEIGILSTQFNAMTRRMNELVNEVLTGKVLQTEAELKALQAQINPHFLYNNLDTAYWMSRLEHADKTGRVVLAIADLYRLTMNSGQKFISVETEIRYVENYIVIQELRTADQIQFHIEADGELFQWATMRFVIQPLVENSVEHGILPSGREGDIWIRGFKDEENLYFEVEDNGDSIDISEIEELLMDVKSEEKRGMAIRNIDQRIKLQFGKNYGLFFRAGRENGTVVRIVQPLLAYTKHM</sequence>
<keyword evidence="4" id="KW-0808">Transferase</keyword>
<dbReference type="AlphaFoldDB" id="A0A2Y9BDX1"/>
<dbReference type="CDD" id="cd18774">
    <property type="entry name" value="PDC2_HK_sensor"/>
    <property type="match status" value="1"/>
</dbReference>
<dbReference type="Gene3D" id="3.30.450.20">
    <property type="entry name" value="PAS domain"/>
    <property type="match status" value="1"/>
</dbReference>
<evidence type="ECO:0000256" key="5">
    <source>
        <dbReference type="ARBA" id="ARBA00022692"/>
    </source>
</evidence>
<dbReference type="Pfam" id="PF06580">
    <property type="entry name" value="His_kinase"/>
    <property type="match status" value="1"/>
</dbReference>
<dbReference type="Proteomes" id="UP000245845">
    <property type="component" value="Unassembled WGS sequence"/>
</dbReference>
<evidence type="ECO:0000256" key="4">
    <source>
        <dbReference type="ARBA" id="ARBA00022679"/>
    </source>
</evidence>
<dbReference type="SUPFAM" id="SSF158472">
    <property type="entry name" value="HAMP domain-like"/>
    <property type="match status" value="1"/>
</dbReference>
<dbReference type="PROSITE" id="PS50885">
    <property type="entry name" value="HAMP"/>
    <property type="match status" value="1"/>
</dbReference>
<keyword evidence="7 9" id="KW-1133">Transmembrane helix</keyword>
<evidence type="ECO:0000313" key="11">
    <source>
        <dbReference type="EMBL" id="PWJ31945.1"/>
    </source>
</evidence>
<dbReference type="InterPro" id="IPR033479">
    <property type="entry name" value="dCache_1"/>
</dbReference>
<evidence type="ECO:0000256" key="7">
    <source>
        <dbReference type="ARBA" id="ARBA00022989"/>
    </source>
</evidence>
<gene>
    <name evidence="11" type="ORF">A8806_101232</name>
</gene>
<feature type="domain" description="HAMP" evidence="10">
    <location>
        <begin position="309"/>
        <end position="361"/>
    </location>
</feature>
<comment type="subcellular location">
    <subcellularLocation>
        <location evidence="1">Cell membrane</location>
        <topology evidence="1">Multi-pass membrane protein</topology>
    </subcellularLocation>
</comment>
<reference evidence="11 12" key="1">
    <citation type="submission" date="2018-05" db="EMBL/GenBank/DDBJ databases">
        <title>The Hungate 1000. A catalogue of reference genomes from the rumen microbiome.</title>
        <authorList>
            <person name="Kelly W."/>
        </authorList>
    </citation>
    <scope>NUCLEOTIDE SEQUENCE [LARGE SCALE GENOMIC DNA]</scope>
    <source>
        <strain evidence="11 12">NLAE-zl-C242</strain>
    </source>
</reference>
<dbReference type="InterPro" id="IPR050640">
    <property type="entry name" value="Bact_2-comp_sensor_kinase"/>
</dbReference>
<dbReference type="InterPro" id="IPR010559">
    <property type="entry name" value="Sig_transdc_His_kin_internal"/>
</dbReference>
<dbReference type="Pfam" id="PF02518">
    <property type="entry name" value="HATPase_c"/>
    <property type="match status" value="1"/>
</dbReference>
<keyword evidence="12" id="KW-1185">Reference proteome</keyword>
<comment type="caution">
    <text evidence="11">The sequence shown here is derived from an EMBL/GenBank/DDBJ whole genome shotgun (WGS) entry which is preliminary data.</text>
</comment>
<evidence type="ECO:0000256" key="9">
    <source>
        <dbReference type="SAM" id="Phobius"/>
    </source>
</evidence>
<dbReference type="SMART" id="SM00304">
    <property type="entry name" value="HAMP"/>
    <property type="match status" value="1"/>
</dbReference>
<dbReference type="PANTHER" id="PTHR34220:SF7">
    <property type="entry name" value="SENSOR HISTIDINE KINASE YPDA"/>
    <property type="match status" value="1"/>
</dbReference>
<dbReference type="Gene3D" id="3.30.565.10">
    <property type="entry name" value="Histidine kinase-like ATPase, C-terminal domain"/>
    <property type="match status" value="1"/>
</dbReference>
<proteinExistence type="predicted"/>
<evidence type="ECO:0000313" key="12">
    <source>
        <dbReference type="Proteomes" id="UP000245845"/>
    </source>
</evidence>
<accession>A0A2Y9BDX1</accession>
<evidence type="ECO:0000256" key="2">
    <source>
        <dbReference type="ARBA" id="ARBA00022475"/>
    </source>
</evidence>
<dbReference type="InterPro" id="IPR003594">
    <property type="entry name" value="HATPase_dom"/>
</dbReference>
<dbReference type="EMBL" id="QGDL01000001">
    <property type="protein sequence ID" value="PWJ31945.1"/>
    <property type="molecule type" value="Genomic_DNA"/>
</dbReference>
<dbReference type="GO" id="GO:0000155">
    <property type="term" value="F:phosphorelay sensor kinase activity"/>
    <property type="evidence" value="ECO:0007669"/>
    <property type="project" value="InterPro"/>
</dbReference>
<dbReference type="OrthoDB" id="9809348at2"/>
<dbReference type="SUPFAM" id="SSF55874">
    <property type="entry name" value="ATPase domain of HSP90 chaperone/DNA topoisomerase II/histidine kinase"/>
    <property type="match status" value="1"/>
</dbReference>
<keyword evidence="5 9" id="KW-0812">Transmembrane</keyword>
<organism evidence="11 12">
    <name type="scientific">Faecalicatena orotica</name>
    <dbReference type="NCBI Taxonomy" id="1544"/>
    <lineage>
        <taxon>Bacteria</taxon>
        <taxon>Bacillati</taxon>
        <taxon>Bacillota</taxon>
        <taxon>Clostridia</taxon>
        <taxon>Lachnospirales</taxon>
        <taxon>Lachnospiraceae</taxon>
        <taxon>Faecalicatena</taxon>
    </lineage>
</organism>
<evidence type="ECO:0000259" key="10">
    <source>
        <dbReference type="PROSITE" id="PS50885"/>
    </source>
</evidence>
<protein>
    <submittedName>
        <fullName evidence="11">Two-component system sensor histidine kinase YesM</fullName>
    </submittedName>
</protein>
<feature type="transmembrane region" description="Helical" evidence="9">
    <location>
        <begin position="12"/>
        <end position="35"/>
    </location>
</feature>
<dbReference type="CDD" id="cd06225">
    <property type="entry name" value="HAMP"/>
    <property type="match status" value="1"/>
</dbReference>
<evidence type="ECO:0000256" key="8">
    <source>
        <dbReference type="ARBA" id="ARBA00023136"/>
    </source>
</evidence>
<evidence type="ECO:0000256" key="3">
    <source>
        <dbReference type="ARBA" id="ARBA00022553"/>
    </source>
</evidence>